<comment type="similarity">
    <text evidence="1 4">Belongs to the glycosyl hydrolase 28 family.</text>
</comment>
<dbReference type="PANTHER" id="PTHR31339:SF9">
    <property type="entry name" value="PLASMIN AND FIBRONECTIN-BINDING PROTEIN A"/>
    <property type="match status" value="1"/>
</dbReference>
<dbReference type="Gene3D" id="2.160.20.10">
    <property type="entry name" value="Single-stranded right-handed beta-helix, Pectin lyase-like"/>
    <property type="match status" value="1"/>
</dbReference>
<dbReference type="RefSeq" id="WP_185660176.1">
    <property type="nucleotide sequence ID" value="NZ_CAWPOO010000008.1"/>
</dbReference>
<dbReference type="PANTHER" id="PTHR31339">
    <property type="entry name" value="PECTIN LYASE-RELATED"/>
    <property type="match status" value="1"/>
</dbReference>
<gene>
    <name evidence="5" type="ORF">H5P27_08740</name>
</gene>
<dbReference type="GO" id="GO:0004650">
    <property type="term" value="F:polygalacturonase activity"/>
    <property type="evidence" value="ECO:0007669"/>
    <property type="project" value="InterPro"/>
</dbReference>
<sequence length="451" mass="50506">MLQSPLEAATHETSTLAYETISVENAPFEMPSFEVPDFSKASRFSIEDFGAMENNQASVSKAFAAAIEAAHVAGGGQVVVPEGHWPTGKIHLKSGVCLNLEKGSVLEFSSNPEDYLPAVQSTWEGMECFNYSPLIYAFECENVGIIGEGKLYANLDTWKIWYKRPPEHLEASKRLYEMASHDVPVEDRDMTTGEANMRPQFIQFNRCVGVRLEGISIENSPFWVIHPFMSRDVLVRGVKVKAFGHNNDGVDPEMSQNILIEDCVFDQGDDAIAIKSGRNRDAWRLDMPTRNVVVRNCVVKNGHQLCAIGSELSGGVENVLVENCSLDKDIENVGHLLFIKTNERRGGFVRNIYMRNVDAGGLRYGVLGIETDVLYQWKNLVPTYETRLTPIEDVYVENVDVEQAKYVTKIEGQLELPVERVVLKSVRVGKVEERGLQNTNVNDFSFNKEAM</sequence>
<evidence type="ECO:0000313" key="6">
    <source>
        <dbReference type="Proteomes" id="UP000526501"/>
    </source>
</evidence>
<evidence type="ECO:0000256" key="2">
    <source>
        <dbReference type="ARBA" id="ARBA00022801"/>
    </source>
</evidence>
<reference evidence="5 6" key="1">
    <citation type="submission" date="2020-07" db="EMBL/GenBank/DDBJ databases">
        <authorList>
            <person name="Feng X."/>
        </authorList>
    </citation>
    <scope>NUCLEOTIDE SEQUENCE [LARGE SCALE GENOMIC DNA]</scope>
    <source>
        <strain evidence="5 6">JCM23202</strain>
    </source>
</reference>
<dbReference type="AlphaFoldDB" id="A0A7X1B5R1"/>
<evidence type="ECO:0000256" key="4">
    <source>
        <dbReference type="RuleBase" id="RU361169"/>
    </source>
</evidence>
<keyword evidence="3 4" id="KW-0326">Glycosidase</keyword>
<dbReference type="Pfam" id="PF00295">
    <property type="entry name" value="Glyco_hydro_28"/>
    <property type="match status" value="1"/>
</dbReference>
<evidence type="ECO:0000313" key="5">
    <source>
        <dbReference type="EMBL" id="MBC2606131.1"/>
    </source>
</evidence>
<dbReference type="EMBL" id="JACHVC010000008">
    <property type="protein sequence ID" value="MBC2606131.1"/>
    <property type="molecule type" value="Genomic_DNA"/>
</dbReference>
<dbReference type="InterPro" id="IPR012334">
    <property type="entry name" value="Pectin_lyas_fold"/>
</dbReference>
<evidence type="ECO:0000256" key="3">
    <source>
        <dbReference type="ARBA" id="ARBA00023295"/>
    </source>
</evidence>
<accession>A0A7X1B5R1</accession>
<dbReference type="InterPro" id="IPR011050">
    <property type="entry name" value="Pectin_lyase_fold/virulence"/>
</dbReference>
<dbReference type="SUPFAM" id="SSF51126">
    <property type="entry name" value="Pectin lyase-like"/>
    <property type="match status" value="1"/>
</dbReference>
<dbReference type="InterPro" id="IPR051801">
    <property type="entry name" value="GH28_Enzymes"/>
</dbReference>
<keyword evidence="2 4" id="KW-0378">Hydrolase</keyword>
<dbReference type="InterPro" id="IPR000743">
    <property type="entry name" value="Glyco_hydro_28"/>
</dbReference>
<protein>
    <submittedName>
        <fullName evidence="5">Glycoside hydrolase family 28 protein</fullName>
    </submittedName>
</protein>
<name>A0A7X1B5R1_9BACT</name>
<comment type="caution">
    <text evidence="5">The sequence shown here is derived from an EMBL/GenBank/DDBJ whole genome shotgun (WGS) entry which is preliminary data.</text>
</comment>
<dbReference type="Proteomes" id="UP000526501">
    <property type="component" value="Unassembled WGS sequence"/>
</dbReference>
<dbReference type="GO" id="GO:0005975">
    <property type="term" value="P:carbohydrate metabolic process"/>
    <property type="evidence" value="ECO:0007669"/>
    <property type="project" value="InterPro"/>
</dbReference>
<organism evidence="5 6">
    <name type="scientific">Pelagicoccus albus</name>
    <dbReference type="NCBI Taxonomy" id="415222"/>
    <lineage>
        <taxon>Bacteria</taxon>
        <taxon>Pseudomonadati</taxon>
        <taxon>Verrucomicrobiota</taxon>
        <taxon>Opitutia</taxon>
        <taxon>Puniceicoccales</taxon>
        <taxon>Pelagicoccaceae</taxon>
        <taxon>Pelagicoccus</taxon>
    </lineage>
</organism>
<proteinExistence type="inferred from homology"/>
<evidence type="ECO:0000256" key="1">
    <source>
        <dbReference type="ARBA" id="ARBA00008834"/>
    </source>
</evidence>
<keyword evidence="6" id="KW-1185">Reference proteome</keyword>